<dbReference type="AlphaFoldDB" id="A0A2A2GNT9"/>
<evidence type="ECO:0000256" key="1">
    <source>
        <dbReference type="SAM" id="MobiDB-lite"/>
    </source>
</evidence>
<comment type="caution">
    <text evidence="2">The sequence shown here is derived from an EMBL/GenBank/DDBJ whole genome shotgun (WGS) entry which is preliminary data.</text>
</comment>
<gene>
    <name evidence="2" type="ORF">CK240_00455</name>
</gene>
<protein>
    <recommendedName>
        <fullName evidence="4">DUF2946 domain-containing protein</fullName>
    </recommendedName>
</protein>
<proteinExistence type="predicted"/>
<evidence type="ECO:0008006" key="4">
    <source>
        <dbReference type="Google" id="ProtNLM"/>
    </source>
</evidence>
<name>A0A2A2GNT9_9RHOB</name>
<keyword evidence="3" id="KW-1185">Reference proteome</keyword>
<dbReference type="Proteomes" id="UP000218023">
    <property type="component" value="Unassembled WGS sequence"/>
</dbReference>
<evidence type="ECO:0000313" key="2">
    <source>
        <dbReference type="EMBL" id="PAU98657.1"/>
    </source>
</evidence>
<dbReference type="EMBL" id="NSJZ01000001">
    <property type="protein sequence ID" value="PAU98657.1"/>
    <property type="molecule type" value="Genomic_DNA"/>
</dbReference>
<sequence>MAMGRKLGLHMRAAALWTGLFAFVLWSLIGFGIMPARAGNGALVLVICTGDGVAEMAFDPVTMTPVSDKGKGGTDGPGPGDCPWAAGQSALALDPPRLMIQPRPVAGRLAPSFTEMVLAVSQVTGLPPATGPPTAV</sequence>
<reference evidence="2 3" key="1">
    <citation type="submission" date="2017-09" db="EMBL/GenBank/DDBJ databases">
        <title>Paracoccus alkalisoli sp. nov., isolated from saline alkaline soil.</title>
        <authorList>
            <person name="Dong X."/>
            <person name="Zhang G."/>
        </authorList>
    </citation>
    <scope>NUCLEOTIDE SEQUENCE [LARGE SCALE GENOMIC DNA]</scope>
    <source>
        <strain evidence="2 3">WN007</strain>
    </source>
</reference>
<evidence type="ECO:0000313" key="3">
    <source>
        <dbReference type="Proteomes" id="UP000218023"/>
    </source>
</evidence>
<accession>A0A2A2GNT9</accession>
<feature type="region of interest" description="Disordered" evidence="1">
    <location>
        <begin position="65"/>
        <end position="86"/>
    </location>
</feature>
<organism evidence="2 3">
    <name type="scientific">Paracoccus salipaludis</name>
    <dbReference type="NCBI Taxonomy" id="2032623"/>
    <lineage>
        <taxon>Bacteria</taxon>
        <taxon>Pseudomonadati</taxon>
        <taxon>Pseudomonadota</taxon>
        <taxon>Alphaproteobacteria</taxon>
        <taxon>Rhodobacterales</taxon>
        <taxon>Paracoccaceae</taxon>
        <taxon>Paracoccus</taxon>
    </lineage>
</organism>